<dbReference type="SMART" id="SM00710">
    <property type="entry name" value="PbH1"/>
    <property type="match status" value="15"/>
</dbReference>
<feature type="domain" description="Immunoglobulin" evidence="2">
    <location>
        <begin position="3322"/>
        <end position="3391"/>
    </location>
</feature>
<dbReference type="Pfam" id="PF13585">
    <property type="entry name" value="CHU_C"/>
    <property type="match status" value="1"/>
</dbReference>
<dbReference type="InterPro" id="IPR037160">
    <property type="entry name" value="DNA_Pol_thumb_sf"/>
</dbReference>
<dbReference type="EMBL" id="JBHUDG010000003">
    <property type="protein sequence ID" value="MFD1628745.1"/>
    <property type="molecule type" value="Genomic_DNA"/>
</dbReference>
<feature type="domain" description="Immunoglobulin" evidence="2">
    <location>
        <begin position="273"/>
        <end position="358"/>
    </location>
</feature>
<gene>
    <name evidence="3" type="ORF">ACFSAH_02590</name>
</gene>
<dbReference type="Gene3D" id="3.30.160.710">
    <property type="match status" value="11"/>
</dbReference>
<name>A0ABW4I948_9SPHI</name>
<keyword evidence="1" id="KW-0732">Signal</keyword>
<dbReference type="InterPro" id="IPR006626">
    <property type="entry name" value="PbH1"/>
</dbReference>
<dbReference type="InterPro" id="IPR003599">
    <property type="entry name" value="Ig_sub"/>
</dbReference>
<keyword evidence="4" id="KW-1185">Reference proteome</keyword>
<dbReference type="SUPFAM" id="SSF51126">
    <property type="entry name" value="Pectin lyase-like"/>
    <property type="match status" value="2"/>
</dbReference>
<dbReference type="Pfam" id="PF18676">
    <property type="entry name" value="MBG_2"/>
    <property type="match status" value="25"/>
</dbReference>
<dbReference type="NCBIfam" id="NF041518">
    <property type="entry name" value="choice_anch_Q"/>
    <property type="match status" value="2"/>
</dbReference>
<evidence type="ECO:0000313" key="4">
    <source>
        <dbReference type="Proteomes" id="UP001597118"/>
    </source>
</evidence>
<dbReference type="InterPro" id="IPR041286">
    <property type="entry name" value="MBG_2"/>
</dbReference>
<evidence type="ECO:0000256" key="1">
    <source>
        <dbReference type="SAM" id="SignalP"/>
    </source>
</evidence>
<evidence type="ECO:0000259" key="2">
    <source>
        <dbReference type="SMART" id="SM00409"/>
    </source>
</evidence>
<dbReference type="InterPro" id="IPR059226">
    <property type="entry name" value="Choice_anch_Q_dom"/>
</dbReference>
<feature type="chain" id="PRO_5045143533" evidence="1">
    <location>
        <begin position="25"/>
        <end position="3481"/>
    </location>
</feature>
<dbReference type="NCBIfam" id="TIGR04131">
    <property type="entry name" value="Bac_Flav_CTERM"/>
    <property type="match status" value="1"/>
</dbReference>
<comment type="caution">
    <text evidence="3">The sequence shown here is derived from an EMBL/GenBank/DDBJ whole genome shotgun (WGS) entry which is preliminary data.</text>
</comment>
<dbReference type="SMART" id="SM00409">
    <property type="entry name" value="IG"/>
    <property type="match status" value="2"/>
</dbReference>
<dbReference type="InterPro" id="IPR011050">
    <property type="entry name" value="Pectin_lyase_fold/virulence"/>
</dbReference>
<dbReference type="InterPro" id="IPR013783">
    <property type="entry name" value="Ig-like_fold"/>
</dbReference>
<protein>
    <submittedName>
        <fullName evidence="3">MBG domain-containing protein</fullName>
    </submittedName>
</protein>
<evidence type="ECO:0000313" key="3">
    <source>
        <dbReference type="EMBL" id="MFD1628745.1"/>
    </source>
</evidence>
<dbReference type="Gene3D" id="3.30.210.10">
    <property type="entry name" value="DNA polymerase, thumb domain"/>
    <property type="match status" value="4"/>
</dbReference>
<dbReference type="Gene3D" id="2.60.40.10">
    <property type="entry name" value="Immunoglobulins"/>
    <property type="match status" value="1"/>
</dbReference>
<dbReference type="InterPro" id="IPR026341">
    <property type="entry name" value="T9SS_type_B"/>
</dbReference>
<dbReference type="RefSeq" id="WP_379661131.1">
    <property type="nucleotide sequence ID" value="NZ_JBHUDG010000003.1"/>
</dbReference>
<reference evidence="4" key="1">
    <citation type="journal article" date="2019" name="Int. J. Syst. Evol. Microbiol.">
        <title>The Global Catalogue of Microorganisms (GCM) 10K type strain sequencing project: providing services to taxonomists for standard genome sequencing and annotation.</title>
        <authorList>
            <consortium name="The Broad Institute Genomics Platform"/>
            <consortium name="The Broad Institute Genome Sequencing Center for Infectious Disease"/>
            <person name="Wu L."/>
            <person name="Ma J."/>
        </authorList>
    </citation>
    <scope>NUCLEOTIDE SEQUENCE [LARGE SCALE GENOMIC DNA]</scope>
    <source>
        <strain evidence="4">CCUG 53762</strain>
    </source>
</reference>
<accession>A0ABW4I948</accession>
<sequence length="3481" mass="365805">MDRFLRVLILGFLLLCFDVFHTKAQTTVQLTANPITANGVTFTLSGNAEVTDWKGGAFSFPTKAYGTTSEATVTISQRIKITSLYFSWGTNVQGASVQLYDGATLKQTIPWPGNGTTVPVSNVVADKLIFKETGPSQNGSGDLQSITFKDVTVGPTITTTALSSSSFTTCEGTWSTLSTFTVSGTDLTNNITITAPAGYQISDNSVSGFSGSMSLSPAGGTVTAKTIYVRLDGTNTTSSPVSGNISIASTGATTQTLAVSGTVNKLPAISAQPQNQIKSVGDNVTFSVTTSNVTNYQWEYYNSGIWNVLNNASAVVGANTATVTISSLQATQSNIKLRCKLTNDCDIIYSDEATLTVIAPSTQKVLFVNKSVTGGNGSGNSWANAIPELADALKWARQNKDTDKWSSENPLQIWVASGTYYPIYNATDGAFTTNGNQDNAFVVLKDIHLYGGFAGTETDTESRDLANISNKTILSGDIDLDDGNDGTINGNNARHIIISGGGYGDRAVIDGFTITGGDAKENKEIMVNGTPVSHRKGGGLYFQEFTPLVRNVMITNNYAEERGGGLYCADVSPDAVFKDITVAKNRTSGNGGGVATNDSQIFISQADIRENHANNAGGGIFSEGAGARLANVKIVNNTSSNSGGGLGTERGSAKLTNVIITGNTAQNSGGGIANSAGNAILTNTTIINNTALQGSDMYNNSSSPEIRNSIIFGNSGTLIFSQGSSNPVYKYSLIQGLTGTDNGNIDASGITATDIFVSPTTGDYTLKQGSVAVNAGSDTFYQQGQEPDLSAITTDLSGNLRKQRGAIDLGAYESSFYGDPKPGVNNILYVKKDGAGINDGSSWDNALPELADALKWARQNKDAGKWSSASPLQIWVAGGTYYPMYNAADGVFTTDGNKNNAFVMVKDVQLYGSFAGTETNLSDRNLNQIANKTILSGDIDQNNTVDENNVNHVLIASGDIGNAVLNGFTISGGNASVSGNISVNGNNITKASGGGIFTFSSLLNIQGVHLTGNNTTGEGGALYIEGNVSPVLTNVIITGNNALIGGGICNKSSTSFFLTNVTIGANNASAGGAIYLTEAGTSLKIRNSIIKGNKQGNNPVTIGNHTDQATIDFHYSLVDSYANYSGYASEENVGNIDATDKAIEDIFVYPLVAGLNTGGDYTLKAGSAAINKGSNTFYQAGQTPDLSSVNKDLAGNTRVFDGTIDIGAYERQMKQQLITLANVVNDTLSVTYGDANAVATGTGAITYISSNSGIIEAGVDGLKIKAAGEANISVTAAGNAQYDPATRTLPAKIAKKNLSITNTNRSKTYGETLASTDFTGTITGIANNDNITVSRNSTGSGSTAIVDTYTITATLNDPDSKLANYEVSHTDGTLTVDKKALTVTVDDKTKVYGDANPAFTVSYDGLVNGETALTPAPTLTTIADEQSITGNYDITASGTSANYDVTFETGTLTIGKKDLTITNTDRSKIYGETLTGVDFEGTISGIVNNDNITVSRNSTGSGSTAIVNTYAIIATLNDPDNKLSNYEVSNTAGTLTVNKKALTVTAEDKTKTYGEANPAFTVTYNGLVNGETALTPAPTLTTIANAQSVIGDYDIAANGTSANYDLTFETGTLTIGKRTLTITNTNRSKTYGETLTSADFTGTITGIANNDNITVNRNSNGSEATANAATYQIIATVVDPGNKLANYEVSNTNGELTVDKAALSIKAEDAAKIYGDDNPVFSVSYTGLQNNDTGADLTGTLTFDGSATTAVNVGTYTIEPKGLSSGNYDITYHNGTFSISKALLNITANSVEKDYDGQVYSTNPTVTYEGFKNNDTESTLAGNLSFTGSYVSAKNAGTYIINPRGLSSSNYDITLTPGNLTINKVALEITANDFEKTYDGLTYTGGNGVRYSGFVNAETAADLQGTLTYTGSSQNAKNVGAYLIRPRGLNSGNYQISYYDGSLDIRKASLQVTAKNDEKVYDGVAYTGGKGVDYIGFVNNETSSVLSGALAYDGSSQGAVSAGNNYTITPKGLSAANYELVYTSGTLKITKAPLTVTANNFTKTYDGLAYTGGNGVVYQGLVNNEPSSVLTGTITYSGNSQQAVSAGEYDIAISGLYSNNYAIDYEGAKLTINPKVLTVTNTNLSKTYGETLAATDFTGSVVGLVLGDNITVSRNSDGAQATAGVNTYSIIASLNDPDNKLGNYILTNTSGTLTVNQKELIITAKGQTKTYGDALTFGGTEFNTTGLVNADEVNTVTLNSVGAIATATASVYPIAVSNAQGSGLANYNISYTEGNLTVNPKTVTVTATDNGKIYGAAEPQLVYTYTPELVNGDSFSGNLQRIAGENVNIYQIHQGNLALSNNYILDYVGANFSITPKALTVTAENKTKIYGEVNPELTMIYDGLVNGETALSPLPVITTVATVQSGAGTYDINVSGTSENYNITFNKGTLTVGQKALTVTVDNKIKVYGEANPELTVSYDGLVNGETTLTPMLTITALANEQSAIGNYDIVASGTSANYEITFEPGTLTIGKKALTITNTNRSKTYGETLTAADFEGTIIGIVNNDDITVSRNSSGAQALAGVDTYSIVATLNDPDNKLTNYEVSNTDGTLAVNKKALTVRADDQTKTYGEANPVFTVSYDGLVNGETALSQLPVITSVATEESIVGVYEINVSGTSPNYNITFEPGTLTVGKRNLTITNTDRSKTYGETLTGADFAGTITGIANDDNITVNRNSTGAAAIAGVNTYAITATLNDPDNKLSNYEVSNTAGTLTVGQKALTVTVDNKTKVYGEANPELTVSYDGLVNGETALTPMLTVTALANEQSAIGNYDIVASGTSANYEITFEPGTLTIGRKTLTITNTNRSKTYGETLEGADFEGTIIGIVNNDDITVSRNSSGAQALAGVDTYSIVATLNDPDNKLTNYEVSNTNGTLAVNKKALTIRADDQTKTYGEANPVFTVSYEGLANDEIVLTPAPMITTLANEQSIVGSYEIIASGTSANYAITFNKGILTINKKQLTVTSVNRSKVYGEALTPSDFTGTISELANNDNITVNRNSTGAPATAGVNTYPIIASLDDPDNKLANYEVANIQGVLTVNKKALIVRADNKAKIYGEVNPVLSVSYQGLENGETSLPLVPAISTTATQQSATGEYPITVVATSDNYELTVVSGILTIGKKPITVTADNQQKVYGETDPQLTYTYTPSLINGDVFSGNLFRTDGENVTEYVIGLGSLTLGDNYSINYNPAKLTVTKAMLYIKADHTERCYGTDNPNFNISYEGFKFSDNPTSLTAQPKVITNAVQTSDVGTYILLINGGKSSNYDFIYEEGLLKVNPLPKVSITSNRGNSISKGETVTLTANGGSVYYWSNADGILGTQSNPVLEVRPMKTTTYIVTATNESGCATTESFTIEVKEDYIAVKAENFITPNGDGVNDNWVVTNVDAYPEHTLTIVDRSGKVLYKTRNYRNEWDGTANGLPLSAGTYYYIFDFEGKNAIKGFITIVK</sequence>
<organism evidence="3 4">
    <name type="scientific">Pseudopedobacter beijingensis</name>
    <dbReference type="NCBI Taxonomy" id="1207056"/>
    <lineage>
        <taxon>Bacteria</taxon>
        <taxon>Pseudomonadati</taxon>
        <taxon>Bacteroidota</taxon>
        <taxon>Sphingobacteriia</taxon>
        <taxon>Sphingobacteriales</taxon>
        <taxon>Sphingobacteriaceae</taxon>
        <taxon>Pseudopedobacter</taxon>
    </lineage>
</organism>
<feature type="signal peptide" evidence="1">
    <location>
        <begin position="1"/>
        <end position="24"/>
    </location>
</feature>
<dbReference type="Proteomes" id="UP001597118">
    <property type="component" value="Unassembled WGS sequence"/>
</dbReference>
<proteinExistence type="predicted"/>